<accession>A0A0B6ZB84</accession>
<dbReference type="EMBL" id="HACG01018974">
    <property type="protein sequence ID" value="CEK65839.1"/>
    <property type="molecule type" value="Transcribed_RNA"/>
</dbReference>
<reference evidence="2" key="1">
    <citation type="submission" date="2014-12" db="EMBL/GenBank/DDBJ databases">
        <title>Insight into the proteome of Arion vulgaris.</title>
        <authorList>
            <person name="Aradska J."/>
            <person name="Bulat T."/>
            <person name="Smidak R."/>
            <person name="Sarate P."/>
            <person name="Gangsoo J."/>
            <person name="Sialana F."/>
            <person name="Bilban M."/>
            <person name="Lubec G."/>
        </authorList>
    </citation>
    <scope>NUCLEOTIDE SEQUENCE</scope>
    <source>
        <tissue evidence="2">Skin</tissue>
    </source>
</reference>
<evidence type="ECO:0000313" key="1">
    <source>
        <dbReference type="EMBL" id="CEK65838.1"/>
    </source>
</evidence>
<protein>
    <submittedName>
        <fullName evidence="2">Uncharacterized protein</fullName>
    </submittedName>
</protein>
<dbReference type="AlphaFoldDB" id="A0A0B6ZB84"/>
<gene>
    <name evidence="2" type="primary">ORF56448</name>
    <name evidence="1" type="synonym">ORF56445</name>
</gene>
<organism evidence="2">
    <name type="scientific">Arion vulgaris</name>
    <dbReference type="NCBI Taxonomy" id="1028688"/>
    <lineage>
        <taxon>Eukaryota</taxon>
        <taxon>Metazoa</taxon>
        <taxon>Spiralia</taxon>
        <taxon>Lophotrochozoa</taxon>
        <taxon>Mollusca</taxon>
        <taxon>Gastropoda</taxon>
        <taxon>Heterobranchia</taxon>
        <taxon>Euthyneura</taxon>
        <taxon>Panpulmonata</taxon>
        <taxon>Eupulmonata</taxon>
        <taxon>Stylommatophora</taxon>
        <taxon>Helicina</taxon>
        <taxon>Arionoidea</taxon>
        <taxon>Arionidae</taxon>
        <taxon>Arion</taxon>
    </lineage>
</organism>
<sequence>MLYLPSCDGGVKKPVPCLLAALEGAKPRSFWMFCLIDIVHKMYRKMNEQCV</sequence>
<evidence type="ECO:0000313" key="2">
    <source>
        <dbReference type="EMBL" id="CEK65839.1"/>
    </source>
</evidence>
<dbReference type="EMBL" id="HACG01018973">
    <property type="protein sequence ID" value="CEK65838.1"/>
    <property type="molecule type" value="Transcribed_RNA"/>
</dbReference>
<proteinExistence type="predicted"/>
<name>A0A0B6ZB84_9EUPU</name>